<dbReference type="OrthoDB" id="5596951at2759"/>
<comment type="similarity">
    <text evidence="1">Belongs to the LIMR family.</text>
</comment>
<dbReference type="Proteomes" id="UP000580250">
    <property type="component" value="Unassembled WGS sequence"/>
</dbReference>
<dbReference type="Pfam" id="PF04791">
    <property type="entry name" value="LMBR1"/>
    <property type="match status" value="1"/>
</dbReference>
<dbReference type="AlphaFoldDB" id="A0A6V7W4A2"/>
<keyword evidence="3" id="KW-1133">Transmembrane helix</keyword>
<feature type="transmembrane region" description="Helical" evidence="3">
    <location>
        <begin position="494"/>
        <end position="517"/>
    </location>
</feature>
<feature type="transmembrane region" description="Helical" evidence="3">
    <location>
        <begin position="158"/>
        <end position="181"/>
    </location>
</feature>
<dbReference type="PRINTS" id="PR01692">
    <property type="entry name" value="LIPOCALINIMR"/>
</dbReference>
<evidence type="ECO:0000313" key="5">
    <source>
        <dbReference type="Proteomes" id="UP000580250"/>
    </source>
</evidence>
<feature type="transmembrane region" description="Helical" evidence="3">
    <location>
        <begin position="210"/>
        <end position="233"/>
    </location>
</feature>
<name>A0A6V7W4A2_MELEN</name>
<dbReference type="EMBL" id="CAJEWN010000394">
    <property type="protein sequence ID" value="CAD2181221.1"/>
    <property type="molecule type" value="Genomic_DNA"/>
</dbReference>
<evidence type="ECO:0000256" key="3">
    <source>
        <dbReference type="SAM" id="Phobius"/>
    </source>
</evidence>
<feature type="transmembrane region" description="Helical" evidence="3">
    <location>
        <begin position="68"/>
        <end position="89"/>
    </location>
</feature>
<feature type="transmembrane region" description="Helical" evidence="3">
    <location>
        <begin position="449"/>
        <end position="474"/>
    </location>
</feature>
<dbReference type="GO" id="GO:0007165">
    <property type="term" value="P:signal transduction"/>
    <property type="evidence" value="ECO:0007669"/>
    <property type="project" value="TreeGrafter"/>
</dbReference>
<proteinExistence type="inferred from homology"/>
<keyword evidence="3" id="KW-0472">Membrane</keyword>
<dbReference type="GO" id="GO:0005886">
    <property type="term" value="C:plasma membrane"/>
    <property type="evidence" value="ECO:0007669"/>
    <property type="project" value="TreeGrafter"/>
</dbReference>
<feature type="region of interest" description="Disordered" evidence="2">
    <location>
        <begin position="359"/>
        <end position="397"/>
    </location>
</feature>
<keyword evidence="3" id="KW-0812">Transmembrane</keyword>
<dbReference type="GO" id="GO:0004888">
    <property type="term" value="F:transmembrane signaling receptor activity"/>
    <property type="evidence" value="ECO:0007669"/>
    <property type="project" value="TreeGrafter"/>
</dbReference>
<dbReference type="PANTHER" id="PTHR12625:SF0">
    <property type="entry name" value="PROTEIN LILIPOD"/>
    <property type="match status" value="1"/>
</dbReference>
<dbReference type="PANTHER" id="PTHR12625">
    <property type="entry name" value="LIPOCALIN-1 INTERACTING MEMBRANE RECEPTOR LIMR"/>
    <property type="match status" value="1"/>
</dbReference>
<feature type="transmembrane region" description="Helical" evidence="3">
    <location>
        <begin position="254"/>
        <end position="279"/>
    </location>
</feature>
<accession>A0A6V7W4A2</accession>
<feature type="transmembrane region" description="Helical" evidence="3">
    <location>
        <begin position="569"/>
        <end position="592"/>
    </location>
</feature>
<protein>
    <submittedName>
        <fullName evidence="4">Uncharacterized protein</fullName>
    </submittedName>
</protein>
<gene>
    <name evidence="4" type="ORF">MENT_LOCUS33352</name>
</gene>
<dbReference type="InterPro" id="IPR008075">
    <property type="entry name" value="LIMR"/>
</dbReference>
<evidence type="ECO:0000256" key="2">
    <source>
        <dbReference type="SAM" id="MobiDB-lite"/>
    </source>
</evidence>
<feature type="transmembrane region" description="Helical" evidence="3">
    <location>
        <begin position="109"/>
        <end position="138"/>
    </location>
</feature>
<feature type="compositionally biased region" description="Low complexity" evidence="2">
    <location>
        <begin position="367"/>
        <end position="377"/>
    </location>
</feature>
<feature type="transmembrane region" description="Helical" evidence="3">
    <location>
        <begin position="529"/>
        <end position="549"/>
    </location>
</feature>
<dbReference type="InterPro" id="IPR006876">
    <property type="entry name" value="LMBR1-like_membr_prot"/>
</dbReference>
<sequence>MFSLFYSIFSTTTNSFSPPLKILNSSKNPRNIEGGNALFMDVLLEESTEEIVLNDAELQFYGLIRRHLICLIVFTFFYAISFCLIRYIKTRSDNDELYAGDEDYYVYRISTWICANSLSISIGAVTLLPFSVLGAEVLQLYPDNFYLKWLNFSLINTLWAYVFLLSNLSLFVLLPFSYFFIESQGFSLTLRLQTLSGSIGHPLLARFYEALVVCSLVLVILVGIADCLHAHLFGRPSRIWFLQLNILKIKSTHCYIFSSLSAPLLYSLASLLGVFLLLLSVPLGFARLFDIFSLMLMTRNQIRLKSEGKRKSLDEPFDLNGIYFDAINPERLQQITIARKNKFGKSSTTQYSLHNGYHQQRDSIQPTTNNQKNLKLNKSTKTRKSTTSSIPSNRKLSINSHPKTKLFLIKEIFSKNAAIGGKMFTTFFVLISYYLGNIKRFIDFLKYPLIMFILFALTVISILMVICNTLQLLFGFRHLPAYVQYVEEYRHTLGIFGAIIEIYYVISLIGLYSIPFIKRIYPHRGKTSLTSIIINCMLISILSAALPILVRTLGITTFDLLSGYGRINWISNLSLVLSYNILFAGASIYCIIYKFTGPVRRELIRRVYTIVNRKRFDYPDEENSIIPNNAVFIDPLKTEVKSRAFIESSKKKND</sequence>
<organism evidence="4 5">
    <name type="scientific">Meloidogyne enterolobii</name>
    <name type="common">Root-knot nematode worm</name>
    <name type="synonym">Meloidogyne mayaguensis</name>
    <dbReference type="NCBI Taxonomy" id="390850"/>
    <lineage>
        <taxon>Eukaryota</taxon>
        <taxon>Metazoa</taxon>
        <taxon>Ecdysozoa</taxon>
        <taxon>Nematoda</taxon>
        <taxon>Chromadorea</taxon>
        <taxon>Rhabditida</taxon>
        <taxon>Tylenchina</taxon>
        <taxon>Tylenchomorpha</taxon>
        <taxon>Tylenchoidea</taxon>
        <taxon>Meloidogynidae</taxon>
        <taxon>Meloidogyninae</taxon>
        <taxon>Meloidogyne</taxon>
    </lineage>
</organism>
<evidence type="ECO:0000256" key="1">
    <source>
        <dbReference type="ARBA" id="ARBA00010487"/>
    </source>
</evidence>
<comment type="caution">
    <text evidence="4">The sequence shown here is derived from an EMBL/GenBank/DDBJ whole genome shotgun (WGS) entry which is preliminary data.</text>
</comment>
<reference evidence="4 5" key="1">
    <citation type="submission" date="2020-08" db="EMBL/GenBank/DDBJ databases">
        <authorList>
            <person name="Koutsovoulos G."/>
            <person name="Danchin GJ E."/>
        </authorList>
    </citation>
    <scope>NUCLEOTIDE SEQUENCE [LARGE SCALE GENOMIC DNA]</scope>
</reference>
<evidence type="ECO:0000313" key="4">
    <source>
        <dbReference type="EMBL" id="CAD2181221.1"/>
    </source>
</evidence>